<evidence type="ECO:0000313" key="3">
    <source>
        <dbReference type="Proteomes" id="UP001350748"/>
    </source>
</evidence>
<dbReference type="Proteomes" id="UP001350748">
    <property type="component" value="Unassembled WGS sequence"/>
</dbReference>
<sequence>MPSNEEIVRAAYAAAERPLDVEGFINLFAEDGYLYDVSAGKKYHGREVGDLVTGFDASFPDLRRKLDKFYVDGNVVVVELSLNGTHTGPLETPNGTVPASGKKIEAPCCDVWTLKDTKIQSFHCYMAATILAAQIK</sequence>
<evidence type="ECO:0000259" key="1">
    <source>
        <dbReference type="Pfam" id="PF12680"/>
    </source>
</evidence>
<comment type="caution">
    <text evidence="2">The sequence shown here is derived from an EMBL/GenBank/DDBJ whole genome shotgun (WGS) entry which is preliminary data.</text>
</comment>
<dbReference type="InterPro" id="IPR037401">
    <property type="entry name" value="SnoaL-like"/>
</dbReference>
<dbReference type="Gene3D" id="3.10.450.50">
    <property type="match status" value="1"/>
</dbReference>
<dbReference type="Pfam" id="PF12680">
    <property type="entry name" value="SnoaL_2"/>
    <property type="match status" value="1"/>
</dbReference>
<reference evidence="2 3" key="1">
    <citation type="submission" date="2024-02" db="EMBL/GenBank/DDBJ databases">
        <authorList>
            <person name="Grouzdev D."/>
        </authorList>
    </citation>
    <scope>NUCLEOTIDE SEQUENCE [LARGE SCALE GENOMIC DNA]</scope>
    <source>
        <strain evidence="2 3">9N</strain>
    </source>
</reference>
<gene>
    <name evidence="2" type="ORF">V3H18_09790</name>
</gene>
<accession>A0ABU7XIG6</accession>
<dbReference type="EMBL" id="JAZHYN010000025">
    <property type="protein sequence ID" value="MEF3366822.1"/>
    <property type="molecule type" value="Genomic_DNA"/>
</dbReference>
<protein>
    <submittedName>
        <fullName evidence="2">Nuclear transport factor 2 family protein</fullName>
    </submittedName>
</protein>
<dbReference type="InterPro" id="IPR032710">
    <property type="entry name" value="NTF2-like_dom_sf"/>
</dbReference>
<keyword evidence="3" id="KW-1185">Reference proteome</keyword>
<dbReference type="SUPFAM" id="SSF54427">
    <property type="entry name" value="NTF2-like"/>
    <property type="match status" value="1"/>
</dbReference>
<evidence type="ECO:0000313" key="2">
    <source>
        <dbReference type="EMBL" id="MEF3366822.1"/>
    </source>
</evidence>
<feature type="domain" description="SnoaL-like" evidence="1">
    <location>
        <begin position="8"/>
        <end position="120"/>
    </location>
</feature>
<organism evidence="2 3">
    <name type="scientific">Methylocystis borbori</name>
    <dbReference type="NCBI Taxonomy" id="3118750"/>
    <lineage>
        <taxon>Bacteria</taxon>
        <taxon>Pseudomonadati</taxon>
        <taxon>Pseudomonadota</taxon>
        <taxon>Alphaproteobacteria</taxon>
        <taxon>Hyphomicrobiales</taxon>
        <taxon>Methylocystaceae</taxon>
        <taxon>Methylocystis</taxon>
    </lineage>
</organism>
<dbReference type="RefSeq" id="WP_332081841.1">
    <property type="nucleotide sequence ID" value="NZ_JAZHYN010000025.1"/>
</dbReference>
<name>A0ABU7XIG6_9HYPH</name>
<proteinExistence type="predicted"/>